<proteinExistence type="predicted"/>
<dbReference type="STRING" id="1618481.US54_C0001G0048"/>
<reference evidence="1 2" key="1">
    <citation type="journal article" date="2015" name="Nature">
        <title>rRNA introns, odd ribosomes, and small enigmatic genomes across a large radiation of phyla.</title>
        <authorList>
            <person name="Brown C.T."/>
            <person name="Hug L.A."/>
            <person name="Thomas B.C."/>
            <person name="Sharon I."/>
            <person name="Castelle C.J."/>
            <person name="Singh A."/>
            <person name="Wilkins M.J."/>
            <person name="Williams K.H."/>
            <person name="Banfield J.F."/>
        </authorList>
    </citation>
    <scope>NUCLEOTIDE SEQUENCE [LARGE SCALE GENOMIC DNA]</scope>
</reference>
<sequence length="303" mass="34365">MVFIIIPNFSMTTGQKPHFQRLKNIWIKRHQKIRKDLWKKHKQSLQWMRDNTKQLVVGSATGLLMLTHPANATTITQSLLPPTTPAEERPAHTKDELIRQLTSALPGIVQSLSDDQEKQIGHILTTFFHVPASTTIEGKKLNQNYGIIGAEQHLVRYPGDSMYTHFENDEEKKYWSSGMAPGRGAWGYFANSRSELTQQDILREKYYIAVQTFLSPGWNKNSNNLYHFFKFRKMLVVNPENGNAVIVVIGDAGPAQNTGKHLGGSPEVMTYLERQDGGSKGPVLYYFIDDPHDTIPLGPIYTE</sequence>
<protein>
    <submittedName>
        <fullName evidence="1">Uncharacterized protein</fullName>
    </submittedName>
</protein>
<comment type="caution">
    <text evidence="1">The sequence shown here is derived from an EMBL/GenBank/DDBJ whole genome shotgun (WGS) entry which is preliminary data.</text>
</comment>
<evidence type="ECO:0000313" key="1">
    <source>
        <dbReference type="EMBL" id="KKQ38923.1"/>
    </source>
</evidence>
<gene>
    <name evidence="1" type="ORF">US54_C0001G0048</name>
</gene>
<evidence type="ECO:0000313" key="2">
    <source>
        <dbReference type="Proteomes" id="UP000034471"/>
    </source>
</evidence>
<organism evidence="1 2">
    <name type="scientific">Candidatus Roizmanbacteria bacterium GW2011_GWA2_37_7</name>
    <dbReference type="NCBI Taxonomy" id="1618481"/>
    <lineage>
        <taxon>Bacteria</taxon>
        <taxon>Candidatus Roizmaniibacteriota</taxon>
    </lineage>
</organism>
<dbReference type="EMBL" id="LBTJ01000001">
    <property type="protein sequence ID" value="KKQ38923.1"/>
    <property type="molecule type" value="Genomic_DNA"/>
</dbReference>
<name>A0A0G0H6M5_9BACT</name>
<accession>A0A0G0H6M5</accession>
<dbReference type="Proteomes" id="UP000034471">
    <property type="component" value="Unassembled WGS sequence"/>
</dbReference>
<dbReference type="AlphaFoldDB" id="A0A0G0H6M5"/>